<evidence type="ECO:0000256" key="7">
    <source>
        <dbReference type="ARBA" id="ARBA00022833"/>
    </source>
</evidence>
<keyword evidence="2 10" id="KW-0963">Cytoplasm</keyword>
<evidence type="ECO:0000256" key="2">
    <source>
        <dbReference type="ARBA" id="ARBA00022490"/>
    </source>
</evidence>
<feature type="binding site" evidence="10">
    <location>
        <position position="250"/>
    </location>
    <ligand>
        <name>ATP</name>
        <dbReference type="ChEBI" id="CHEBI:30616"/>
    </ligand>
</feature>
<keyword evidence="9 10" id="KW-0511">Multifunctional enzyme</keyword>
<evidence type="ECO:0000256" key="5">
    <source>
        <dbReference type="ARBA" id="ARBA00022723"/>
    </source>
</evidence>
<keyword evidence="8 10" id="KW-0067">ATP-binding</keyword>
<evidence type="ECO:0000256" key="11">
    <source>
        <dbReference type="SAM" id="MobiDB-lite"/>
    </source>
</evidence>
<evidence type="ECO:0000256" key="3">
    <source>
        <dbReference type="ARBA" id="ARBA00022679"/>
    </source>
</evidence>
<dbReference type="HAMAP" id="MF_03049">
    <property type="entry name" value="MOCS3_Uba4"/>
    <property type="match status" value="1"/>
</dbReference>
<dbReference type="PROSITE" id="PS50206">
    <property type="entry name" value="RHODANESE_3"/>
    <property type="match status" value="1"/>
</dbReference>
<keyword evidence="4 10" id="KW-0819">tRNA processing</keyword>
<comment type="caution">
    <text evidence="13">The sequence shown here is derived from an EMBL/GenBank/DDBJ whole genome shotgun (WGS) entry which is preliminary data.</text>
</comment>
<feature type="domain" description="Rhodanese" evidence="12">
    <location>
        <begin position="512"/>
        <end position="652"/>
    </location>
</feature>
<evidence type="ECO:0000256" key="10">
    <source>
        <dbReference type="HAMAP-Rule" id="MF_03049"/>
    </source>
</evidence>
<keyword evidence="7 10" id="KW-0862">Zinc</keyword>
<dbReference type="CDD" id="cd00757">
    <property type="entry name" value="ThiF_MoeB_HesA_family"/>
    <property type="match status" value="1"/>
</dbReference>
<dbReference type="Gene3D" id="3.40.50.720">
    <property type="entry name" value="NAD(P)-binding Rossmann-like Domain"/>
    <property type="match status" value="1"/>
</dbReference>
<feature type="region of interest" description="Disordered" evidence="11">
    <location>
        <begin position="23"/>
        <end position="52"/>
    </location>
</feature>
<dbReference type="InterPro" id="IPR036873">
    <property type="entry name" value="Rhodanese-like_dom_sf"/>
</dbReference>
<dbReference type="GO" id="GO:0005524">
    <property type="term" value="F:ATP binding"/>
    <property type="evidence" value="ECO:0007669"/>
    <property type="project" value="UniProtKB-KW"/>
</dbReference>
<dbReference type="EC" id="2.8.1.-" evidence="10"/>
<feature type="compositionally biased region" description="Basic and acidic residues" evidence="11">
    <location>
        <begin position="121"/>
        <end position="136"/>
    </location>
</feature>
<dbReference type="PANTHER" id="PTHR10953:SF102">
    <property type="entry name" value="ADENYLYLTRANSFERASE AND SULFURTRANSFERASE MOCS3"/>
    <property type="match status" value="1"/>
</dbReference>
<feature type="binding site" evidence="10">
    <location>
        <position position="383"/>
    </location>
    <ligand>
        <name>Zn(2+)</name>
        <dbReference type="ChEBI" id="CHEBI:29105"/>
    </ligand>
</feature>
<dbReference type="InterPro" id="IPR028885">
    <property type="entry name" value="MOCS3/Uba4"/>
</dbReference>
<dbReference type="GO" id="GO:0002143">
    <property type="term" value="P:tRNA wobble position uridine thiolation"/>
    <property type="evidence" value="ECO:0007669"/>
    <property type="project" value="InterPro"/>
</dbReference>
<evidence type="ECO:0000256" key="9">
    <source>
        <dbReference type="ARBA" id="ARBA00023268"/>
    </source>
</evidence>
<feature type="compositionally biased region" description="Pro residues" evidence="11">
    <location>
        <begin position="41"/>
        <end position="52"/>
    </location>
</feature>
<dbReference type="InterPro" id="IPR035985">
    <property type="entry name" value="Ubiquitin-activating_enz"/>
</dbReference>
<dbReference type="Gene3D" id="3.40.250.10">
    <property type="entry name" value="Rhodanese-like domain"/>
    <property type="match status" value="1"/>
</dbReference>
<comment type="cofactor">
    <cofactor evidence="10">
        <name>Zn(2+)</name>
        <dbReference type="ChEBI" id="CHEBI:29105"/>
    </cofactor>
    <text evidence="10">Binds 1 zinc ion per subunit.</text>
</comment>
<evidence type="ECO:0000313" key="14">
    <source>
        <dbReference type="Proteomes" id="UP000419144"/>
    </source>
</evidence>
<organism evidence="13 14">
    <name type="scientific">Leishmania tarentolae</name>
    <name type="common">Sauroleishmania tarentolae</name>
    <dbReference type="NCBI Taxonomy" id="5689"/>
    <lineage>
        <taxon>Eukaryota</taxon>
        <taxon>Discoba</taxon>
        <taxon>Euglenozoa</taxon>
        <taxon>Kinetoplastea</taxon>
        <taxon>Metakinetoplastina</taxon>
        <taxon>Trypanosomatida</taxon>
        <taxon>Trypanosomatidae</taxon>
        <taxon>Leishmaniinae</taxon>
        <taxon>Leishmania</taxon>
        <taxon>lizard Leishmania</taxon>
    </lineage>
</organism>
<accession>A0A640KJE4</accession>
<keyword evidence="3 10" id="KW-0808">Transferase</keyword>
<evidence type="ECO:0000256" key="1">
    <source>
        <dbReference type="ARBA" id="ARBA00004514"/>
    </source>
</evidence>
<dbReference type="PANTHER" id="PTHR10953">
    <property type="entry name" value="UBIQUITIN-ACTIVATING ENZYME E1"/>
    <property type="match status" value="1"/>
</dbReference>
<dbReference type="InterPro" id="IPR001763">
    <property type="entry name" value="Rhodanese-like_dom"/>
</dbReference>
<dbReference type="GO" id="GO:0070566">
    <property type="term" value="F:adenylyltransferase activity"/>
    <property type="evidence" value="ECO:0007669"/>
    <property type="project" value="InterPro"/>
</dbReference>
<evidence type="ECO:0000259" key="12">
    <source>
        <dbReference type="PROSITE" id="PS50206"/>
    </source>
</evidence>
<sequence>MCTHFDHGLFFVGDTTALASAPLRSPEAKRVRKGCLEKHTPPPSPLPRPSPAPRRWTYGLLTSFSFCFCSLNVHPLSLSSASTPMHVFASSVCLPVERDAAPSAIGQGSGCPHTLTPSAPSHRERKEDHTKQEKKPLKGIKTKGGAETTRTRLGPATSPPLLPPPHTHGHPRTDLFLFFRQGCATSHACARMNTSPASDNLPSAAFVSSAPTLTKEDVERFGRQMLVEEIGAAHMEQIRHAHVVCVGAGGLGSTILLYLAASGIGRLTIVDFDDVELSNLHRQVIHTTEAIGQPKALSAKASCLRLFPEACVDAVVEALSPANAERLFATCDIVVDGTDNVAARYIINDAAMRCGKPLVSGSAMGWEGQLSVYGYRGGPCYRCLFPQPPPHDTVGSCNDSGVMGPLPGMIGCLQALEVLKVATGVGETLSGRLFLFHGLRFSSRVVKLRGRQPHCTACNAAALADATPLPQLAAQARPEYVPYSCPTISASSSTGTSCSASEYAAHARDFASAQGHVTLDVRARLQYDMAHLAHSVNVPYHLLQQWKRAGTVVTELADVLDKRLPPQPPAQACINNESSTASQGEAGPEVVVYVLCRRGINSLKAVTLIHTALKEAEARGDSAAVVRLGRYVFQNVSGGLNAYHREVDSSFPYY</sequence>
<protein>
    <recommendedName>
        <fullName evidence="10">Adenylyltransferase and sulfurtransferase MOCS3 homolog</fullName>
    </recommendedName>
    <alternativeName>
        <fullName evidence="10">UBA4 homolog</fullName>
    </alternativeName>
    <alternativeName>
        <fullName evidence="10">Ubiquitin-like protein activator 4 homolog</fullName>
    </alternativeName>
    <domain>
        <recommendedName>
            <fullName evidence="10">Adenylyltransferase</fullName>
            <ecNumber evidence="10">2.7.7.-</ecNumber>
        </recommendedName>
    </domain>
    <domain>
        <recommendedName>
            <fullName evidence="10">Sulfurtransferase</fullName>
            <ecNumber evidence="10">2.8.1.-</ecNumber>
        </recommendedName>
    </domain>
</protein>
<keyword evidence="6 10" id="KW-0547">Nucleotide-binding</keyword>
<dbReference type="FunFam" id="3.40.50.720:FF:000033">
    <property type="entry name" value="Adenylyltransferase and sulfurtransferase MOCS3"/>
    <property type="match status" value="1"/>
</dbReference>
<dbReference type="InterPro" id="IPR045886">
    <property type="entry name" value="ThiF/MoeB/HesA"/>
</dbReference>
<feature type="active site" description="Glycyl thioester intermediate; for adenylyltransferase activity" evidence="10">
    <location>
        <position position="397"/>
    </location>
</feature>
<feature type="compositionally biased region" description="Basic and acidic residues" evidence="11">
    <location>
        <begin position="26"/>
        <end position="40"/>
    </location>
</feature>
<feature type="binding site" evidence="10">
    <location>
        <position position="455"/>
    </location>
    <ligand>
        <name>Zn(2+)</name>
        <dbReference type="ChEBI" id="CHEBI:29105"/>
    </ligand>
</feature>
<dbReference type="UniPathway" id="UPA00988"/>
<dbReference type="GO" id="GO:0042292">
    <property type="term" value="F:URM1 activating enzyme activity"/>
    <property type="evidence" value="ECO:0007669"/>
    <property type="project" value="TreeGrafter"/>
</dbReference>
<feature type="binding site" evidence="10">
    <location>
        <position position="271"/>
    </location>
    <ligand>
        <name>ATP</name>
        <dbReference type="ChEBI" id="CHEBI:30616"/>
    </ligand>
</feature>
<evidence type="ECO:0000256" key="6">
    <source>
        <dbReference type="ARBA" id="ARBA00022741"/>
    </source>
</evidence>
<reference evidence="13" key="1">
    <citation type="submission" date="2019-11" db="EMBL/GenBank/DDBJ databases">
        <title>Leishmania tarentolae CDS.</title>
        <authorList>
            <person name="Goto Y."/>
            <person name="Yamagishi J."/>
        </authorList>
    </citation>
    <scope>NUCLEOTIDE SEQUENCE [LARGE SCALE GENOMIC DNA]</scope>
    <source>
        <strain evidence="13">Parrot Tar II</strain>
    </source>
</reference>
<comment type="function">
    <text evidence="10">Plays a central role in 2-thiolation of mcm(5)S(2)U at tRNA wobble positions of cytosolic tRNA(Lys), tRNA(Glu) and tRNA(Gln). Acts by mediating the C-terminal thiocarboxylation of the sulfur carrier URM1. Its N-terminus first activates URM1 as acyl-adenylate (-COAMP), then the persulfide sulfur on the catalytic cysteine is transferred to URM1 to form thiocarboxylation (-COSH) of its C-terminus. The reaction probably involves hydrogen sulfide that is generated from the persulfide intermediate and that acts as nucleophile towards URM1. Subsequently, a transient disulfide bond is formed. Does not use thiosulfate as sulfur donor; NFS1 probably acting as a sulfur donor for thiocarboxylation reactions.</text>
</comment>
<dbReference type="AlphaFoldDB" id="A0A640KJE4"/>
<dbReference type="EC" id="2.7.7.-" evidence="10"/>
<comment type="pathway">
    <text evidence="10">tRNA modification; 5-methoxycarbonylmethyl-2-thiouridine-tRNA biosynthesis.</text>
</comment>
<dbReference type="GO" id="GO:0046872">
    <property type="term" value="F:metal ion binding"/>
    <property type="evidence" value="ECO:0007669"/>
    <property type="project" value="UniProtKB-KW"/>
</dbReference>
<dbReference type="VEuPathDB" id="TriTrypDB:LtaPh_2717400"/>
<evidence type="ECO:0000256" key="8">
    <source>
        <dbReference type="ARBA" id="ARBA00022840"/>
    </source>
</evidence>
<proteinExistence type="inferred from homology"/>
<feature type="binding site" evidence="10">
    <location>
        <position position="295"/>
    </location>
    <ligand>
        <name>ATP</name>
        <dbReference type="ChEBI" id="CHEBI:30616"/>
    </ligand>
</feature>
<name>A0A640KJE4_LEITA</name>
<dbReference type="InterPro" id="IPR000594">
    <property type="entry name" value="ThiF_NAD_FAD-bd"/>
</dbReference>
<evidence type="ECO:0000256" key="4">
    <source>
        <dbReference type="ARBA" id="ARBA00022694"/>
    </source>
</evidence>
<keyword evidence="5 10" id="KW-0479">Metal-binding</keyword>
<keyword evidence="14" id="KW-1185">Reference proteome</keyword>
<feature type="active site" description="Cysteine persulfide intermediate; for sulfurtransferase activity" evidence="10">
    <location>
        <position position="596"/>
    </location>
</feature>
<dbReference type="EMBL" id="BLBS01000037">
    <property type="protein sequence ID" value="GET89820.1"/>
    <property type="molecule type" value="Genomic_DNA"/>
</dbReference>
<dbReference type="SUPFAM" id="SSF52821">
    <property type="entry name" value="Rhodanese/Cell cycle control phosphatase"/>
    <property type="match status" value="1"/>
</dbReference>
<feature type="region of interest" description="Disordered" evidence="11">
    <location>
        <begin position="104"/>
        <end position="167"/>
    </location>
</feature>
<feature type="binding site" evidence="10">
    <location>
        <position position="458"/>
    </location>
    <ligand>
        <name>Zn(2+)</name>
        <dbReference type="ChEBI" id="CHEBI:29105"/>
    </ligand>
</feature>
<dbReference type="OrthoDB" id="10261062at2759"/>
<feature type="binding site" evidence="10">
    <location>
        <begin position="278"/>
        <end position="282"/>
    </location>
    <ligand>
        <name>ATP</name>
        <dbReference type="ChEBI" id="CHEBI:30616"/>
    </ligand>
</feature>
<feature type="compositionally biased region" description="Pro residues" evidence="11">
    <location>
        <begin position="157"/>
        <end position="166"/>
    </location>
</feature>
<gene>
    <name evidence="13" type="ORF">LtaPh_2717400</name>
</gene>
<dbReference type="GO" id="GO:0004792">
    <property type="term" value="F:thiosulfate-cyanide sulfurtransferase activity"/>
    <property type="evidence" value="ECO:0007669"/>
    <property type="project" value="TreeGrafter"/>
</dbReference>
<dbReference type="GO" id="GO:0005829">
    <property type="term" value="C:cytosol"/>
    <property type="evidence" value="ECO:0007669"/>
    <property type="project" value="UniProtKB-SubCell"/>
</dbReference>
<feature type="binding site" evidence="10">
    <location>
        <begin position="339"/>
        <end position="340"/>
    </location>
    <ligand>
        <name>ATP</name>
        <dbReference type="ChEBI" id="CHEBI:30616"/>
    </ligand>
</feature>
<dbReference type="Proteomes" id="UP000419144">
    <property type="component" value="Unassembled WGS sequence"/>
</dbReference>
<dbReference type="Pfam" id="PF00899">
    <property type="entry name" value="ThiF"/>
    <property type="match status" value="1"/>
</dbReference>
<comment type="similarity">
    <text evidence="10">In the N-terminal section; belongs to the HesA/MoeB/ThiF family. UBA4 subfamily.</text>
</comment>
<dbReference type="SUPFAM" id="SSF69572">
    <property type="entry name" value="Activating enzymes of the ubiquitin-like proteins"/>
    <property type="match status" value="1"/>
</dbReference>
<evidence type="ECO:0000313" key="13">
    <source>
        <dbReference type="EMBL" id="GET89820.1"/>
    </source>
</evidence>
<feature type="binding site" evidence="10">
    <location>
        <position position="380"/>
    </location>
    <ligand>
        <name>Zn(2+)</name>
        <dbReference type="ChEBI" id="CHEBI:29105"/>
    </ligand>
</feature>
<comment type="subcellular location">
    <subcellularLocation>
        <location evidence="1">Cytoplasm</location>
        <location evidence="1">Cytosol</location>
    </subcellularLocation>
</comment>